<keyword evidence="7" id="KW-0456">Lyase</keyword>
<evidence type="ECO:0000256" key="7">
    <source>
        <dbReference type="ARBA" id="ARBA00023239"/>
    </source>
</evidence>
<dbReference type="PANTHER" id="PTHR13604">
    <property type="entry name" value="DC12-RELATED"/>
    <property type="match status" value="1"/>
</dbReference>
<evidence type="ECO:0000256" key="5">
    <source>
        <dbReference type="ARBA" id="ARBA00023124"/>
    </source>
</evidence>
<comment type="caution">
    <text evidence="9">The sequence shown here is derived from an EMBL/GenBank/DDBJ whole genome shotgun (WGS) entry which is preliminary data.</text>
</comment>
<comment type="similarity">
    <text evidence="1 8">Belongs to the SOS response-associated peptidase family.</text>
</comment>
<dbReference type="InterPro" id="IPR036590">
    <property type="entry name" value="SRAP-like"/>
</dbReference>
<dbReference type="Gene3D" id="3.90.1680.10">
    <property type="entry name" value="SOS response associated peptidase-like"/>
    <property type="match status" value="1"/>
</dbReference>
<evidence type="ECO:0000256" key="4">
    <source>
        <dbReference type="ARBA" id="ARBA00022801"/>
    </source>
</evidence>
<dbReference type="SUPFAM" id="SSF143081">
    <property type="entry name" value="BB1717-like"/>
    <property type="match status" value="1"/>
</dbReference>
<evidence type="ECO:0000256" key="8">
    <source>
        <dbReference type="RuleBase" id="RU364100"/>
    </source>
</evidence>
<reference evidence="9" key="1">
    <citation type="submission" date="2023-08" db="EMBL/GenBank/DDBJ databases">
        <title>Study of Resistomes in environmental pathogenic environmental.</title>
        <authorList>
            <person name="Bhattacharjee A."/>
            <person name="Singh A.K."/>
        </authorList>
    </citation>
    <scope>NUCLEOTIDE SEQUENCE</scope>
    <source>
        <strain evidence="9">S1</strain>
    </source>
</reference>
<dbReference type="Proteomes" id="UP001074635">
    <property type="component" value="Unassembled WGS sequence"/>
</dbReference>
<keyword evidence="10" id="KW-1185">Reference proteome</keyword>
<name>A0ABU3MWY3_9BURK</name>
<evidence type="ECO:0000256" key="2">
    <source>
        <dbReference type="ARBA" id="ARBA00022670"/>
    </source>
</evidence>
<evidence type="ECO:0000256" key="1">
    <source>
        <dbReference type="ARBA" id="ARBA00008136"/>
    </source>
</evidence>
<dbReference type="Pfam" id="PF02586">
    <property type="entry name" value="SRAP"/>
    <property type="match status" value="1"/>
</dbReference>
<keyword evidence="3" id="KW-0227">DNA damage</keyword>
<sequence>MCGRIRQAREPVDYIESMNWNPHDLGKLADGLKYNVPPGTRPLVMHQLGDSSNQIDRLFWGYKPEWYKRAPVINARLDTILKKSPMWRALLGKRVLVPADGWFEWTGETGDKQPWFIHGKDGAPLFLAAITAWQPGKAEDVENGFAIVTDASAGGMVDIHDRRPVVLALDAAREWTSPDTSIESALELLSTSRPETAFHWHPVTRQVSNVKYQAPNTNHPTAI</sequence>
<keyword evidence="4 8" id="KW-0378">Hydrolase</keyword>
<proteinExistence type="inferred from homology"/>
<evidence type="ECO:0000313" key="9">
    <source>
        <dbReference type="EMBL" id="MDT8505386.1"/>
    </source>
</evidence>
<organism evidence="9 10">
    <name type="scientific">Alcaligenes nematophilus</name>
    <dbReference type="NCBI Taxonomy" id="2994643"/>
    <lineage>
        <taxon>Bacteria</taxon>
        <taxon>Pseudomonadati</taxon>
        <taxon>Pseudomonadota</taxon>
        <taxon>Betaproteobacteria</taxon>
        <taxon>Burkholderiales</taxon>
        <taxon>Alcaligenaceae</taxon>
        <taxon>Alcaligenes</taxon>
    </lineage>
</organism>
<keyword evidence="6" id="KW-0238">DNA-binding</keyword>
<gene>
    <name evidence="9" type="ORF">OYC61_013865</name>
</gene>
<evidence type="ECO:0000256" key="6">
    <source>
        <dbReference type="ARBA" id="ARBA00023125"/>
    </source>
</evidence>
<evidence type="ECO:0000313" key="10">
    <source>
        <dbReference type="Proteomes" id="UP001074635"/>
    </source>
</evidence>
<dbReference type="EC" id="3.4.-.-" evidence="8"/>
<dbReference type="EMBL" id="JAPQTC020000004">
    <property type="protein sequence ID" value="MDT8505386.1"/>
    <property type="molecule type" value="Genomic_DNA"/>
</dbReference>
<dbReference type="InterPro" id="IPR003738">
    <property type="entry name" value="SRAP"/>
</dbReference>
<protein>
    <recommendedName>
        <fullName evidence="8">Abasic site processing protein</fullName>
        <ecNumber evidence="8">3.4.-.-</ecNumber>
    </recommendedName>
</protein>
<accession>A0ABU3MWY3</accession>
<dbReference type="PANTHER" id="PTHR13604:SF0">
    <property type="entry name" value="ABASIC SITE PROCESSING PROTEIN HMCES"/>
    <property type="match status" value="1"/>
</dbReference>
<dbReference type="RefSeq" id="WP_257723223.1">
    <property type="nucleotide sequence ID" value="NZ_JAPQTC020000004.1"/>
</dbReference>
<keyword evidence="2 8" id="KW-0645">Protease</keyword>
<keyword evidence="5" id="KW-0190">Covalent protein-DNA linkage</keyword>
<evidence type="ECO:0000256" key="3">
    <source>
        <dbReference type="ARBA" id="ARBA00022763"/>
    </source>
</evidence>